<evidence type="ECO:0000313" key="2">
    <source>
        <dbReference type="Proteomes" id="UP001497700"/>
    </source>
</evidence>
<keyword evidence="2" id="KW-1185">Reference proteome</keyword>
<reference evidence="1 2" key="1">
    <citation type="journal article" date="2022" name="New Phytol.">
        <title>Ecological generalism drives hyperdiversity of secondary metabolite gene clusters in xylarialean endophytes.</title>
        <authorList>
            <person name="Franco M.E.E."/>
            <person name="Wisecaver J.H."/>
            <person name="Arnold A.E."/>
            <person name="Ju Y.M."/>
            <person name="Slot J.C."/>
            <person name="Ahrendt S."/>
            <person name="Moore L.P."/>
            <person name="Eastman K.E."/>
            <person name="Scott K."/>
            <person name="Konkel Z."/>
            <person name="Mondo S.J."/>
            <person name="Kuo A."/>
            <person name="Hayes R.D."/>
            <person name="Haridas S."/>
            <person name="Andreopoulos B."/>
            <person name="Riley R."/>
            <person name="LaButti K."/>
            <person name="Pangilinan J."/>
            <person name="Lipzen A."/>
            <person name="Amirebrahimi M."/>
            <person name="Yan J."/>
            <person name="Adam C."/>
            <person name="Keymanesh K."/>
            <person name="Ng V."/>
            <person name="Louie K."/>
            <person name="Northen T."/>
            <person name="Drula E."/>
            <person name="Henrissat B."/>
            <person name="Hsieh H.M."/>
            <person name="Youens-Clark K."/>
            <person name="Lutzoni F."/>
            <person name="Miadlikowska J."/>
            <person name="Eastwood D.C."/>
            <person name="Hamelin R.C."/>
            <person name="Grigoriev I.V."/>
            <person name="U'Ren J.M."/>
        </authorList>
    </citation>
    <scope>NUCLEOTIDE SEQUENCE [LARGE SCALE GENOMIC DNA]</scope>
    <source>
        <strain evidence="1 2">CBS 119005</strain>
    </source>
</reference>
<evidence type="ECO:0000313" key="1">
    <source>
        <dbReference type="EMBL" id="KAI4865593.1"/>
    </source>
</evidence>
<protein>
    <submittedName>
        <fullName evidence="1">Uncharacterized protein</fullName>
    </submittedName>
</protein>
<accession>A0ACB9Z279</accession>
<dbReference type="Proteomes" id="UP001497700">
    <property type="component" value="Unassembled WGS sequence"/>
</dbReference>
<organism evidence="1 2">
    <name type="scientific">Hypoxylon rubiginosum</name>
    <dbReference type="NCBI Taxonomy" id="110542"/>
    <lineage>
        <taxon>Eukaryota</taxon>
        <taxon>Fungi</taxon>
        <taxon>Dikarya</taxon>
        <taxon>Ascomycota</taxon>
        <taxon>Pezizomycotina</taxon>
        <taxon>Sordariomycetes</taxon>
        <taxon>Xylariomycetidae</taxon>
        <taxon>Xylariales</taxon>
        <taxon>Hypoxylaceae</taxon>
        <taxon>Hypoxylon</taxon>
    </lineage>
</organism>
<sequence length="255" mass="25948">MLALSLLLLPLCGLPISARGVYARDSLLQYKRQAATCESTYGAGSEPCGGDDSGFCFSPSQGQTCCATDSGFCDAGRYCAPVAGFCCLEGEDLETCAKNAGFELPISVSNATATATATGTSTYPAILGTSEVTTVPGPTETVVPILKQSSTVTATAIQNVTCGFELATSASSMPKPVAARPSILSASTVPTITAPTTPTAQTAQTVQSVPTAISNANGTSPSHPFVEISFAVQRACTSVGLMRMIAVIAASITFF</sequence>
<proteinExistence type="predicted"/>
<name>A0ACB9Z279_9PEZI</name>
<dbReference type="EMBL" id="MU393470">
    <property type="protein sequence ID" value="KAI4865593.1"/>
    <property type="molecule type" value="Genomic_DNA"/>
</dbReference>
<comment type="caution">
    <text evidence="1">The sequence shown here is derived from an EMBL/GenBank/DDBJ whole genome shotgun (WGS) entry which is preliminary data.</text>
</comment>
<gene>
    <name evidence="1" type="ORF">F4820DRAFT_447946</name>
</gene>